<dbReference type="InterPro" id="IPR000306">
    <property type="entry name" value="Znf_FYVE"/>
</dbReference>
<sequence>MKKENINKYRNAGCDDVNTILFFSPLNSAAGNKQQPPTPDNTPLLNPLIMSYPSSQIEININHLRECLLRNGFVGHVAHQSGKVFHEVEDDGLLAPVKVNSTSSTSDELKHLLVVNVIRHNTHIVEQLLEDESRTTGGMFPLPAGVAEVLHALRPLFSFSRAEPTSDSKILDCFVTELSQLLEKSLRLLEQEDPFSKALKWLKEKVCFAVWCIEQSFNGSGTPLKSILELCTQQPSCLSTLKVLGGLQLVNQQDVSVFLGNSSMNVYRGYLVLNSFIQYLFRPLQQLQSSTVNLEDVDNLIKGISCKEMSLQVMEDVFSLCFLRKEDILFEETASDSGGEDKKSEECFQSKKSGDPSCPSNSNSPSNNTQTGTSSTACLAGKKGDMSLGFLCQDPDKLQKSLRMLKRHLEAVEVDDDEELSLRHRKLEQRVSQALWRLQLVDHNPRMANYFSRPPQDGCAVVRKAWLARLNPSVQTWYGYSPGRRKLRSPCSSHHQRKSKDRAIDPLLINRLLSDPLSLMTTSMMNSQLSAARQVADLYQLWETPEGRELHFSLAHASAVQELQRIGRQVACIENPEIEINDSALSHVRLPSAVETQLSTLQQAAVPSLTADDDWQSAVLMADLINSSTLSTPQLDVQLLNFALRKVEGTVDVNVEPWRTLKRLVDCSNYHLEHIDWPPGSFPIQSHLPFDLELLQQRASHLEAVRLGFKRLIDASQHGGCAPDAFDSALEDLNQHLQPLENHSTTPLLRMKRYLHHLRQLIPSRLREGSAAFLLEEHHAGVLIAERLREDPEAIEQIETIARSIGIELPSFLAECLCTIPDSGAKKLVDLSDREFVLKLMNYLHAHSPLLAQVVELQLQTEHGFQDSSVGERVNIEAMAVFRRYLQRPSKAGQKELAISPPIVIRPPKRPVARPLPDSPSPVVDAHNSLLAESEEEPTARLGALILEAIPQSTAIQVEHLLSQPLLIVEQLLMNSQMGVATDLIKVIRLNGADEDIEEMDKILLRYATKALALGLPEIPSSPPLIKDSSNARQTPKRKKNSAFAPPAIVPPKDQWVADADVNQCPCCQTIQFSMFDRRHHCRRCGRVVCGACSPHRRLVDGYGDVPVRTCVDCHSTLHDRPSETLSAIRLPSQDGGGQLVWRLSLDAQHNHIARREFSYEHAPNLALALAMVHLCQCNETMANFLLDQSSSMLATLHRYLVHGTLMDVCSDPLMMFSLIKSLILGAKMRYSDIIAAPGQSKGKPSRGLARCDALLGQIDLLSLLVSANCLHLLPPQPMSQLDTWRKLRDRLIDIELWSLALDVSTKAGLDAGSVWAAWGLVCLKAGNFQGARQRFQRCLKPGKNSPLLQEILSVLESLSIPCASLPGNRNESSSGSSWTSKRTRKLSSPSSLPSPVFNCDNPQLIVASLTRLNDICAGHLVEVEDKNCIMEEILFYLENYGQPESPCAYLVEKSGRIDLAVHRFASSSSSRHQTSDVFNQGLLLPCLKSSKLEDLVIEMKRHDASFHSWKSHLLAAAQLLEAKCFWNSLYQLHCLSGDWIRASLVAIRRLYLNDLFSVETLVARSHLLEDVVAHLNQYLARQADLGDQGENDRQLPLWWPANEVISLQKTIQLQMKVTAFLDACLKEGKLSSSLLAVVKSVTQSPDGISGPSGDLNSSGVYLIPTLLGARQFRCSNAVLVACASPDAIAFELSWTICNDLRVRLDRFFRLTSFVLIRRGQVPALIQLVEFIKARMNSQSVGFFDMDELLVECATLVQERDKENRSPDLELIVHHIKKPASKIRGFINLGWLKAAYLLAVKNGQITDVIQIQQEATRLQQTAVLALCDKWLRARNVAK</sequence>
<dbReference type="Pfam" id="PF25569">
    <property type="entry name" value="TPR_ZFYVE26"/>
    <property type="match status" value="1"/>
</dbReference>
<evidence type="ECO:0000256" key="5">
    <source>
        <dbReference type="PROSITE-ProRule" id="PRU00091"/>
    </source>
</evidence>
<comment type="caution">
    <text evidence="8">The sequence shown here is derived from an EMBL/GenBank/DDBJ whole genome shotgun (WGS) entry which is preliminary data.</text>
</comment>
<dbReference type="PANTHER" id="PTHR46591:SF1">
    <property type="entry name" value="ZINC FINGER FYVE DOMAIN-CONTAINING PROTEIN 26"/>
    <property type="match status" value="1"/>
</dbReference>
<organism evidence="8 9">
    <name type="scientific">Daphnia sinensis</name>
    <dbReference type="NCBI Taxonomy" id="1820382"/>
    <lineage>
        <taxon>Eukaryota</taxon>
        <taxon>Metazoa</taxon>
        <taxon>Ecdysozoa</taxon>
        <taxon>Arthropoda</taxon>
        <taxon>Crustacea</taxon>
        <taxon>Branchiopoda</taxon>
        <taxon>Diplostraca</taxon>
        <taxon>Cladocera</taxon>
        <taxon>Anomopoda</taxon>
        <taxon>Daphniidae</taxon>
        <taxon>Daphnia</taxon>
        <taxon>Daphnia similis group</taxon>
    </lineage>
</organism>
<dbReference type="InterPro" id="IPR017455">
    <property type="entry name" value="Znf_FYVE-rel"/>
</dbReference>
<dbReference type="InterPro" id="IPR013083">
    <property type="entry name" value="Znf_RING/FYVE/PHD"/>
</dbReference>
<dbReference type="GO" id="GO:0032465">
    <property type="term" value="P:regulation of cytokinesis"/>
    <property type="evidence" value="ECO:0007669"/>
    <property type="project" value="TreeGrafter"/>
</dbReference>
<dbReference type="EMBL" id="WJBH02000009">
    <property type="protein sequence ID" value="KAI9553000.1"/>
    <property type="molecule type" value="Genomic_DNA"/>
</dbReference>
<proteinExistence type="predicted"/>
<dbReference type="GO" id="GO:0030496">
    <property type="term" value="C:midbody"/>
    <property type="evidence" value="ECO:0007669"/>
    <property type="project" value="TreeGrafter"/>
</dbReference>
<dbReference type="PANTHER" id="PTHR46591">
    <property type="entry name" value="ZINC FINGER FYVE DOMAIN-CONTAINING PROTEIN 26"/>
    <property type="match status" value="1"/>
</dbReference>
<keyword evidence="1" id="KW-0597">Phosphoprotein</keyword>
<keyword evidence="9" id="KW-1185">Reference proteome</keyword>
<dbReference type="InterPro" id="IPR011011">
    <property type="entry name" value="Znf_FYVE_PHD"/>
</dbReference>
<dbReference type="Pfam" id="PF01363">
    <property type="entry name" value="FYVE"/>
    <property type="match status" value="1"/>
</dbReference>
<evidence type="ECO:0000313" key="8">
    <source>
        <dbReference type="EMBL" id="KAI9553000.1"/>
    </source>
</evidence>
<dbReference type="GO" id="GO:0032266">
    <property type="term" value="F:phosphatidylinositol-3-phosphate binding"/>
    <property type="evidence" value="ECO:0007669"/>
    <property type="project" value="InterPro"/>
</dbReference>
<dbReference type="InterPro" id="IPR028730">
    <property type="entry name" value="ZFYVE26"/>
</dbReference>
<feature type="compositionally biased region" description="Basic and acidic residues" evidence="6">
    <location>
        <begin position="339"/>
        <end position="354"/>
    </location>
</feature>
<accession>A0AAD5KYR9</accession>
<dbReference type="GO" id="GO:0000281">
    <property type="term" value="P:mitotic cytokinesis"/>
    <property type="evidence" value="ECO:0007669"/>
    <property type="project" value="InterPro"/>
</dbReference>
<dbReference type="InterPro" id="IPR057946">
    <property type="entry name" value="TPR_ZFYVE26"/>
</dbReference>
<evidence type="ECO:0000313" key="9">
    <source>
        <dbReference type="Proteomes" id="UP000820818"/>
    </source>
</evidence>
<dbReference type="GO" id="GO:0005765">
    <property type="term" value="C:lysosomal membrane"/>
    <property type="evidence" value="ECO:0007669"/>
    <property type="project" value="TreeGrafter"/>
</dbReference>
<evidence type="ECO:0000256" key="1">
    <source>
        <dbReference type="ARBA" id="ARBA00022553"/>
    </source>
</evidence>
<evidence type="ECO:0000256" key="2">
    <source>
        <dbReference type="ARBA" id="ARBA00022723"/>
    </source>
</evidence>
<feature type="domain" description="FYVE-type" evidence="7">
    <location>
        <begin position="1059"/>
        <end position="1119"/>
    </location>
</feature>
<reference evidence="8 9" key="1">
    <citation type="submission" date="2022-05" db="EMBL/GenBank/DDBJ databases">
        <title>A multi-omics perspective on studying reproductive biology in Daphnia sinensis.</title>
        <authorList>
            <person name="Jia J."/>
        </authorList>
    </citation>
    <scope>NUCLEOTIDE SEQUENCE [LARGE SCALE GENOMIC DNA]</scope>
    <source>
        <strain evidence="8 9">WSL</strain>
    </source>
</reference>
<keyword evidence="4" id="KW-0862">Zinc</keyword>
<feature type="compositionally biased region" description="Low complexity" evidence="6">
    <location>
        <begin position="1373"/>
        <end position="1393"/>
    </location>
</feature>
<keyword evidence="2" id="KW-0479">Metal-binding</keyword>
<dbReference type="Proteomes" id="UP000820818">
    <property type="component" value="Linkage Group LG9"/>
</dbReference>
<evidence type="ECO:0000259" key="7">
    <source>
        <dbReference type="PROSITE" id="PS50178"/>
    </source>
</evidence>
<dbReference type="PROSITE" id="PS50178">
    <property type="entry name" value="ZF_FYVE"/>
    <property type="match status" value="1"/>
</dbReference>
<dbReference type="SUPFAM" id="SSF57903">
    <property type="entry name" value="FYVE/PHD zinc finger"/>
    <property type="match status" value="1"/>
</dbReference>
<feature type="region of interest" description="Disordered" evidence="6">
    <location>
        <begin position="1367"/>
        <end position="1393"/>
    </location>
</feature>
<dbReference type="GO" id="GO:0008270">
    <property type="term" value="F:zinc ion binding"/>
    <property type="evidence" value="ECO:0007669"/>
    <property type="project" value="UniProtKB-KW"/>
</dbReference>
<dbReference type="GO" id="GO:0005813">
    <property type="term" value="C:centrosome"/>
    <property type="evidence" value="ECO:0007669"/>
    <property type="project" value="TreeGrafter"/>
</dbReference>
<evidence type="ECO:0000256" key="3">
    <source>
        <dbReference type="ARBA" id="ARBA00022771"/>
    </source>
</evidence>
<gene>
    <name evidence="8" type="ORF">GHT06_020887</name>
</gene>
<evidence type="ECO:0000256" key="4">
    <source>
        <dbReference type="ARBA" id="ARBA00022833"/>
    </source>
</evidence>
<feature type="compositionally biased region" description="Low complexity" evidence="6">
    <location>
        <begin position="356"/>
        <end position="375"/>
    </location>
</feature>
<feature type="region of interest" description="Disordered" evidence="6">
    <location>
        <begin position="334"/>
        <end position="375"/>
    </location>
</feature>
<feature type="region of interest" description="Disordered" evidence="6">
    <location>
        <begin position="1023"/>
        <end position="1046"/>
    </location>
</feature>
<dbReference type="Gene3D" id="3.30.40.10">
    <property type="entry name" value="Zinc/RING finger domain, C3HC4 (zinc finger)"/>
    <property type="match status" value="1"/>
</dbReference>
<dbReference type="SMART" id="SM00064">
    <property type="entry name" value="FYVE"/>
    <property type="match status" value="1"/>
</dbReference>
<evidence type="ECO:0000256" key="6">
    <source>
        <dbReference type="SAM" id="MobiDB-lite"/>
    </source>
</evidence>
<keyword evidence="3 5" id="KW-0863">Zinc-finger</keyword>
<name>A0AAD5KYR9_9CRUS</name>
<dbReference type="GO" id="GO:0000724">
    <property type="term" value="P:double-strand break repair via homologous recombination"/>
    <property type="evidence" value="ECO:0007669"/>
    <property type="project" value="InterPro"/>
</dbReference>
<protein>
    <recommendedName>
        <fullName evidence="7">FYVE-type domain-containing protein</fullName>
    </recommendedName>
</protein>